<evidence type="ECO:0000259" key="6">
    <source>
        <dbReference type="PROSITE" id="PS50089"/>
    </source>
</evidence>
<dbReference type="GO" id="GO:0008270">
    <property type="term" value="F:zinc ion binding"/>
    <property type="evidence" value="ECO:0007669"/>
    <property type="project" value="UniProtKB-KW"/>
</dbReference>
<dbReference type="SUPFAM" id="SSF48452">
    <property type="entry name" value="TPR-like"/>
    <property type="match status" value="1"/>
</dbReference>
<dbReference type="InterPro" id="IPR046336">
    <property type="entry name" value="Lon_prtase_N_sf"/>
</dbReference>
<feature type="region of interest" description="Disordered" evidence="5">
    <location>
        <begin position="479"/>
        <end position="525"/>
    </location>
</feature>
<feature type="compositionally biased region" description="Gly residues" evidence="5">
    <location>
        <begin position="439"/>
        <end position="455"/>
    </location>
</feature>
<protein>
    <submittedName>
        <fullName evidence="8">Zinc finger, C3HC4 type (RING finger) domain containing protein</fullName>
    </submittedName>
</protein>
<dbReference type="InterPro" id="IPR011990">
    <property type="entry name" value="TPR-like_helical_dom_sf"/>
</dbReference>
<evidence type="ECO:0000256" key="1">
    <source>
        <dbReference type="ARBA" id="ARBA00022723"/>
    </source>
</evidence>
<dbReference type="SMART" id="SM00184">
    <property type="entry name" value="RING"/>
    <property type="match status" value="1"/>
</dbReference>
<keyword evidence="3" id="KW-0862">Zinc</keyword>
<dbReference type="SUPFAM" id="SSF88697">
    <property type="entry name" value="PUA domain-like"/>
    <property type="match status" value="1"/>
</dbReference>
<dbReference type="PANTHER" id="PTHR23327:SF42">
    <property type="entry name" value="LON PEPTIDASE N-TERMINAL DOMAIN AND RING FINGER PROTEIN C14F5.10C"/>
    <property type="match status" value="1"/>
</dbReference>
<dbReference type="PANTHER" id="PTHR23327">
    <property type="entry name" value="RING FINGER PROTEIN 127"/>
    <property type="match status" value="1"/>
</dbReference>
<accession>L8GS57</accession>
<dbReference type="KEGG" id="acan:ACA1_276790"/>
<dbReference type="PROSITE" id="PS51787">
    <property type="entry name" value="LON_N"/>
    <property type="match status" value="1"/>
</dbReference>
<evidence type="ECO:0000256" key="4">
    <source>
        <dbReference type="PROSITE-ProRule" id="PRU00175"/>
    </source>
</evidence>
<dbReference type="InterPro" id="IPR015947">
    <property type="entry name" value="PUA-like_sf"/>
</dbReference>
<dbReference type="GeneID" id="14916017"/>
<name>L8GS57_ACACF</name>
<dbReference type="SMART" id="SM00028">
    <property type="entry name" value="TPR"/>
    <property type="match status" value="2"/>
</dbReference>
<proteinExistence type="predicted"/>
<reference evidence="8 9" key="1">
    <citation type="journal article" date="2013" name="Genome Biol.">
        <title>Genome of Acanthamoeba castellanii highlights extensive lateral gene transfer and early evolution of tyrosine kinase signaling.</title>
        <authorList>
            <person name="Clarke M."/>
            <person name="Lohan A.J."/>
            <person name="Liu B."/>
            <person name="Lagkouvardos I."/>
            <person name="Roy S."/>
            <person name="Zafar N."/>
            <person name="Bertelli C."/>
            <person name="Schilde C."/>
            <person name="Kianianmomeni A."/>
            <person name="Burglin T.R."/>
            <person name="Frech C."/>
            <person name="Turcotte B."/>
            <person name="Kopec K.O."/>
            <person name="Synnott J.M."/>
            <person name="Choo C."/>
            <person name="Paponov I."/>
            <person name="Finkler A."/>
            <person name="Soon Heng Tan C."/>
            <person name="Hutchins A.P."/>
            <person name="Weinmeier T."/>
            <person name="Rattei T."/>
            <person name="Chu J.S."/>
            <person name="Gimenez G."/>
            <person name="Irimia M."/>
            <person name="Rigden D.J."/>
            <person name="Fitzpatrick D.A."/>
            <person name="Lorenzo-Morales J."/>
            <person name="Bateman A."/>
            <person name="Chiu C.H."/>
            <person name="Tang P."/>
            <person name="Hegemann P."/>
            <person name="Fromm H."/>
            <person name="Raoult D."/>
            <person name="Greub G."/>
            <person name="Miranda-Saavedra D."/>
            <person name="Chen N."/>
            <person name="Nash P."/>
            <person name="Ginger M.L."/>
            <person name="Horn M."/>
            <person name="Schaap P."/>
            <person name="Caler L."/>
            <person name="Loftus B."/>
        </authorList>
    </citation>
    <scope>NUCLEOTIDE SEQUENCE [LARGE SCALE GENOMIC DNA]</scope>
    <source>
        <strain evidence="8 9">Neff</strain>
    </source>
</reference>
<feature type="domain" description="Lon N-terminal" evidence="7">
    <location>
        <begin position="209"/>
        <end position="410"/>
    </location>
</feature>
<dbReference type="SMART" id="SM00464">
    <property type="entry name" value="LON"/>
    <property type="match status" value="1"/>
</dbReference>
<keyword evidence="9" id="KW-1185">Reference proteome</keyword>
<dbReference type="InterPro" id="IPR017907">
    <property type="entry name" value="Znf_RING_CS"/>
</dbReference>
<dbReference type="InterPro" id="IPR003111">
    <property type="entry name" value="Lon_prtase_N"/>
</dbReference>
<feature type="region of interest" description="Disordered" evidence="5">
    <location>
        <begin position="422"/>
        <end position="455"/>
    </location>
</feature>
<dbReference type="SUPFAM" id="SSF57850">
    <property type="entry name" value="RING/U-box"/>
    <property type="match status" value="1"/>
</dbReference>
<feature type="compositionally biased region" description="Pro residues" evidence="5">
    <location>
        <begin position="422"/>
        <end position="433"/>
    </location>
</feature>
<dbReference type="VEuPathDB" id="AmoebaDB:ACA1_276790"/>
<gene>
    <name evidence="8" type="ORF">ACA1_276790</name>
</gene>
<dbReference type="Gene3D" id="1.25.40.10">
    <property type="entry name" value="Tetratricopeptide repeat domain"/>
    <property type="match status" value="1"/>
</dbReference>
<organism evidence="8 9">
    <name type="scientific">Acanthamoeba castellanii (strain ATCC 30010 / Neff)</name>
    <dbReference type="NCBI Taxonomy" id="1257118"/>
    <lineage>
        <taxon>Eukaryota</taxon>
        <taxon>Amoebozoa</taxon>
        <taxon>Discosea</taxon>
        <taxon>Longamoebia</taxon>
        <taxon>Centramoebida</taxon>
        <taxon>Acanthamoebidae</taxon>
        <taxon>Acanthamoeba</taxon>
    </lineage>
</organism>
<dbReference type="CDD" id="cd16514">
    <property type="entry name" value="RING-HC_LONFs_rpt2"/>
    <property type="match status" value="1"/>
</dbReference>
<dbReference type="InterPro" id="IPR019734">
    <property type="entry name" value="TPR_rpt"/>
</dbReference>
<dbReference type="RefSeq" id="XP_004337456.1">
    <property type="nucleotide sequence ID" value="XM_004337408.1"/>
</dbReference>
<feature type="region of interest" description="Disordered" evidence="5">
    <location>
        <begin position="98"/>
        <end position="119"/>
    </location>
</feature>
<sequence length="525" mass="58764">METKSPTEIMADELLKRGNDAYEAREFEEALNDAHLVTTLAPNWTPAYSRKAYVLWCMGEIGRALEAYEIANSMEPHDEEVKRHIATLQSILQEKDTSLHHGDSSGLMEEEEPRKRSEKEVTLSEDFECVLCLKVFYDPVTTPCGHTFCRSCLFRAMDHGTQCPLCRGVVHLSSNHPATVTLKNIIKRLFPDEYRQREEEAQKELIQDETCMPLFPLNAVVYPGMRFPMHIFEARYRLMLRRCMAGAKTFGLINIRRDSSGSSWVPYDVGCTLEINKINILPDGRSYIDTRCKRRFRVLEKWEMDGYLVGKIQYIDDENMREEEAEIFRRQVQETRGLMNGLLASGICETNEQIKKLLTQAGDMPTDDLQFSYWMSTILPVNTDIKQELLEMTSTTRRFARILDILRIYFGFSYNTQPTFFPPPPPQQQPPPLTALRGLSGGTMGGGGGMQGMQGMGGGMMGGVATGGGGMQGLGGGAMGGFGRGQAPASGTSTGGGFQYGGPQQQQQQQQQQRPPALPENCILS</sequence>
<dbReference type="Gene3D" id="2.30.130.40">
    <property type="entry name" value="LON domain-like"/>
    <property type="match status" value="1"/>
</dbReference>
<dbReference type="Pfam" id="PF02190">
    <property type="entry name" value="LON_substr_bdg"/>
    <property type="match status" value="1"/>
</dbReference>
<keyword evidence="2 4" id="KW-0863">Zinc-finger</keyword>
<dbReference type="PROSITE" id="PS00518">
    <property type="entry name" value="ZF_RING_1"/>
    <property type="match status" value="1"/>
</dbReference>
<dbReference type="Pfam" id="PF13923">
    <property type="entry name" value="zf-C3HC4_2"/>
    <property type="match status" value="1"/>
</dbReference>
<dbReference type="Gene3D" id="1.20.58.1480">
    <property type="match status" value="1"/>
</dbReference>
<dbReference type="EMBL" id="KB008032">
    <property type="protein sequence ID" value="ELR15443.1"/>
    <property type="molecule type" value="Genomic_DNA"/>
</dbReference>
<dbReference type="InterPro" id="IPR013083">
    <property type="entry name" value="Znf_RING/FYVE/PHD"/>
</dbReference>
<feature type="domain" description="RING-type" evidence="6">
    <location>
        <begin position="129"/>
        <end position="167"/>
    </location>
</feature>
<evidence type="ECO:0000256" key="2">
    <source>
        <dbReference type="ARBA" id="ARBA00022771"/>
    </source>
</evidence>
<dbReference type="Proteomes" id="UP000011083">
    <property type="component" value="Unassembled WGS sequence"/>
</dbReference>
<evidence type="ECO:0000313" key="9">
    <source>
        <dbReference type="Proteomes" id="UP000011083"/>
    </source>
</evidence>
<keyword evidence="1" id="KW-0479">Metal-binding</keyword>
<dbReference type="OrthoDB" id="1305878at2759"/>
<dbReference type="AlphaFoldDB" id="L8GS57"/>
<dbReference type="GO" id="GO:0061630">
    <property type="term" value="F:ubiquitin protein ligase activity"/>
    <property type="evidence" value="ECO:0007669"/>
    <property type="project" value="TreeGrafter"/>
</dbReference>
<dbReference type="STRING" id="1257118.L8GS57"/>
<dbReference type="Gene3D" id="3.30.40.10">
    <property type="entry name" value="Zinc/RING finger domain, C3HC4 (zinc finger)"/>
    <property type="match status" value="1"/>
</dbReference>
<evidence type="ECO:0000259" key="7">
    <source>
        <dbReference type="PROSITE" id="PS51787"/>
    </source>
</evidence>
<dbReference type="InterPro" id="IPR001841">
    <property type="entry name" value="Znf_RING"/>
</dbReference>
<dbReference type="GO" id="GO:0005737">
    <property type="term" value="C:cytoplasm"/>
    <property type="evidence" value="ECO:0007669"/>
    <property type="project" value="UniProtKB-ARBA"/>
</dbReference>
<dbReference type="PROSITE" id="PS50089">
    <property type="entry name" value="ZF_RING_2"/>
    <property type="match status" value="1"/>
</dbReference>
<feature type="compositionally biased region" description="Low complexity" evidence="5">
    <location>
        <begin position="501"/>
        <end position="513"/>
    </location>
</feature>
<evidence type="ECO:0000313" key="8">
    <source>
        <dbReference type="EMBL" id="ELR15443.1"/>
    </source>
</evidence>
<evidence type="ECO:0000256" key="5">
    <source>
        <dbReference type="SAM" id="MobiDB-lite"/>
    </source>
</evidence>
<evidence type="ECO:0000256" key="3">
    <source>
        <dbReference type="ARBA" id="ARBA00022833"/>
    </source>
</evidence>